<dbReference type="VEuPathDB" id="TrichDB:TRFO_41024"/>
<dbReference type="RefSeq" id="XP_068370531.1">
    <property type="nucleotide sequence ID" value="XM_068513542.1"/>
</dbReference>
<evidence type="ECO:0000256" key="1">
    <source>
        <dbReference type="ARBA" id="ARBA00022741"/>
    </source>
</evidence>
<sequence>MTIELEEILLHHESDAMGSPSTRQMKFVVIGDSSVGKTSICKRVASNTFKSFYTQSIGVNFNTTNFVVNDEKVVVQHLDIAAFEKLSGMTQQYYRGCVGALVLFDLTSERSFEATEFWKKDVDMKCCTSTQDKIPCLLVGTKCDLKEKQQFIKTDEEFEKYAKDNNYIGFIQVSSLENINVTTAFEKLISYVIENNITPMDLPVSEENEDTTRRWCCC</sequence>
<dbReference type="PROSITE" id="PS51421">
    <property type="entry name" value="RAS"/>
    <property type="match status" value="1"/>
</dbReference>
<keyword evidence="1" id="KW-0547">Nucleotide-binding</keyword>
<dbReference type="Gene3D" id="3.40.50.300">
    <property type="entry name" value="P-loop containing nucleotide triphosphate hydrolases"/>
    <property type="match status" value="1"/>
</dbReference>
<dbReference type="SMART" id="SM00174">
    <property type="entry name" value="RHO"/>
    <property type="match status" value="1"/>
</dbReference>
<organism evidence="3 4">
    <name type="scientific">Tritrichomonas foetus</name>
    <dbReference type="NCBI Taxonomy" id="1144522"/>
    <lineage>
        <taxon>Eukaryota</taxon>
        <taxon>Metamonada</taxon>
        <taxon>Parabasalia</taxon>
        <taxon>Tritrichomonadida</taxon>
        <taxon>Tritrichomonadidae</taxon>
        <taxon>Tritrichomonas</taxon>
    </lineage>
</organism>
<dbReference type="GeneID" id="94848246"/>
<dbReference type="SUPFAM" id="SSF52540">
    <property type="entry name" value="P-loop containing nucleoside triphosphate hydrolases"/>
    <property type="match status" value="1"/>
</dbReference>
<dbReference type="InterPro" id="IPR050227">
    <property type="entry name" value="Rab"/>
</dbReference>
<gene>
    <name evidence="3" type="ORF">TRFO_41024</name>
</gene>
<keyword evidence="2" id="KW-0342">GTP-binding</keyword>
<dbReference type="InterPro" id="IPR005225">
    <property type="entry name" value="Small_GTP-bd"/>
</dbReference>
<evidence type="ECO:0000313" key="4">
    <source>
        <dbReference type="Proteomes" id="UP000179807"/>
    </source>
</evidence>
<dbReference type="SMART" id="SM00175">
    <property type="entry name" value="RAB"/>
    <property type="match status" value="1"/>
</dbReference>
<keyword evidence="4" id="KW-1185">Reference proteome</keyword>
<dbReference type="GO" id="GO:0003924">
    <property type="term" value="F:GTPase activity"/>
    <property type="evidence" value="ECO:0007669"/>
    <property type="project" value="InterPro"/>
</dbReference>
<reference evidence="3" key="1">
    <citation type="submission" date="2016-10" db="EMBL/GenBank/DDBJ databases">
        <authorList>
            <person name="Benchimol M."/>
            <person name="Almeida L.G."/>
            <person name="Vasconcelos A.T."/>
            <person name="Perreira-Neves A."/>
            <person name="Rosa I.A."/>
            <person name="Tasca T."/>
            <person name="Bogo M.R."/>
            <person name="de Souza W."/>
        </authorList>
    </citation>
    <scope>NUCLEOTIDE SEQUENCE [LARGE SCALE GENOMIC DNA]</scope>
    <source>
        <strain evidence="3">K</strain>
    </source>
</reference>
<protein>
    <submittedName>
        <fullName evidence="3">Ras-related protein Rab-32A</fullName>
    </submittedName>
</protein>
<dbReference type="SMART" id="SM00176">
    <property type="entry name" value="RAN"/>
    <property type="match status" value="1"/>
</dbReference>
<dbReference type="FunFam" id="3.40.50.300:FF:001447">
    <property type="entry name" value="Ras-related protein Rab-1B"/>
    <property type="match status" value="1"/>
</dbReference>
<comment type="caution">
    <text evidence="3">The sequence shown here is derived from an EMBL/GenBank/DDBJ whole genome shotgun (WGS) entry which is preliminary data.</text>
</comment>
<dbReference type="EMBL" id="MLAK01000005">
    <property type="protein sequence ID" value="OHT17395.1"/>
    <property type="molecule type" value="Genomic_DNA"/>
</dbReference>
<name>A0A1J4L1T1_9EUKA</name>
<evidence type="ECO:0000256" key="2">
    <source>
        <dbReference type="ARBA" id="ARBA00023134"/>
    </source>
</evidence>
<accession>A0A1J4L1T1</accession>
<dbReference type="PRINTS" id="PR00449">
    <property type="entry name" value="RASTRNSFRMNG"/>
</dbReference>
<dbReference type="GO" id="GO:0005525">
    <property type="term" value="F:GTP binding"/>
    <property type="evidence" value="ECO:0007669"/>
    <property type="project" value="UniProtKB-KW"/>
</dbReference>
<proteinExistence type="predicted"/>
<dbReference type="InterPro" id="IPR001806">
    <property type="entry name" value="Small_GTPase"/>
</dbReference>
<dbReference type="OrthoDB" id="245989at2759"/>
<dbReference type="Proteomes" id="UP000179807">
    <property type="component" value="Unassembled WGS sequence"/>
</dbReference>
<dbReference type="AlphaFoldDB" id="A0A1J4L1T1"/>
<dbReference type="PROSITE" id="PS51419">
    <property type="entry name" value="RAB"/>
    <property type="match status" value="1"/>
</dbReference>
<dbReference type="InterPro" id="IPR027417">
    <property type="entry name" value="P-loop_NTPase"/>
</dbReference>
<dbReference type="NCBIfam" id="TIGR00231">
    <property type="entry name" value="small_GTP"/>
    <property type="match status" value="1"/>
</dbReference>
<dbReference type="PANTHER" id="PTHR47977">
    <property type="entry name" value="RAS-RELATED PROTEIN RAB"/>
    <property type="match status" value="1"/>
</dbReference>
<evidence type="ECO:0000313" key="3">
    <source>
        <dbReference type="EMBL" id="OHT17395.1"/>
    </source>
</evidence>
<dbReference type="SMART" id="SM00173">
    <property type="entry name" value="RAS"/>
    <property type="match status" value="1"/>
</dbReference>
<dbReference type="Pfam" id="PF00071">
    <property type="entry name" value="Ras"/>
    <property type="match status" value="1"/>
</dbReference>